<keyword evidence="1" id="KW-0812">Transmembrane</keyword>
<sequence length="101" mass="10591">MEDEAQQARKTSCSKPWAKQFNLSRCLSALQMSISLCLHISSLSSGACIAFATTAAAFVNRLKRKNFSSGSSNVVNMVSGASIAYGCCTASVTDAAPTFGQ</sequence>
<keyword evidence="1" id="KW-0472">Membrane</keyword>
<dbReference type="Proteomes" id="UP000626109">
    <property type="component" value="Unassembled WGS sequence"/>
</dbReference>
<dbReference type="AlphaFoldDB" id="A0A813I3Z0"/>
<keyword evidence="1" id="KW-1133">Transmembrane helix</keyword>
<name>A0A813I3Z0_POLGL</name>
<evidence type="ECO:0000256" key="1">
    <source>
        <dbReference type="SAM" id="Phobius"/>
    </source>
</evidence>
<gene>
    <name evidence="2" type="ORF">PGLA2088_LOCUS3356</name>
</gene>
<dbReference type="EMBL" id="CAJNNW010002899">
    <property type="protein sequence ID" value="CAE8644788.1"/>
    <property type="molecule type" value="Genomic_DNA"/>
</dbReference>
<reference evidence="2" key="1">
    <citation type="submission" date="2021-02" db="EMBL/GenBank/DDBJ databases">
        <authorList>
            <person name="Dougan E. K."/>
            <person name="Rhodes N."/>
            <person name="Thang M."/>
            <person name="Chan C."/>
        </authorList>
    </citation>
    <scope>NUCLEOTIDE SEQUENCE</scope>
</reference>
<feature type="transmembrane region" description="Helical" evidence="1">
    <location>
        <begin position="32"/>
        <end position="59"/>
    </location>
</feature>
<organism evidence="2 3">
    <name type="scientific">Polarella glacialis</name>
    <name type="common">Dinoflagellate</name>
    <dbReference type="NCBI Taxonomy" id="89957"/>
    <lineage>
        <taxon>Eukaryota</taxon>
        <taxon>Sar</taxon>
        <taxon>Alveolata</taxon>
        <taxon>Dinophyceae</taxon>
        <taxon>Suessiales</taxon>
        <taxon>Suessiaceae</taxon>
        <taxon>Polarella</taxon>
    </lineage>
</organism>
<evidence type="ECO:0000313" key="2">
    <source>
        <dbReference type="EMBL" id="CAE8644788.1"/>
    </source>
</evidence>
<proteinExistence type="predicted"/>
<protein>
    <submittedName>
        <fullName evidence="2">Uncharacterized protein</fullName>
    </submittedName>
</protein>
<comment type="caution">
    <text evidence="2">The sequence shown here is derived from an EMBL/GenBank/DDBJ whole genome shotgun (WGS) entry which is preliminary data.</text>
</comment>
<evidence type="ECO:0000313" key="3">
    <source>
        <dbReference type="Proteomes" id="UP000626109"/>
    </source>
</evidence>
<accession>A0A813I3Z0</accession>